<dbReference type="RefSeq" id="WP_127163883.1">
    <property type="nucleotide sequence ID" value="NZ_CP029822.1"/>
</dbReference>
<sequence>MATILDVAITLGLCGEEVVQSCQSMQTWQKPLQTLHTRIQIIFSSKGGRPRTPHIIYPQQALQVIINALAIMQQLNGKLID</sequence>
<evidence type="ECO:0000259" key="1">
    <source>
        <dbReference type="Pfam" id="PF12835"/>
    </source>
</evidence>
<dbReference type="Pfam" id="PF12835">
    <property type="entry name" value="Integrase_1"/>
    <property type="match status" value="1"/>
</dbReference>
<keyword evidence="3" id="KW-1185">Reference proteome</keyword>
<name>A0A3Q9JJM4_9GAMM</name>
<dbReference type="Proteomes" id="UP000273143">
    <property type="component" value="Chromosome"/>
</dbReference>
<dbReference type="InterPro" id="IPR024456">
    <property type="entry name" value="Integrase_catalytic_putative"/>
</dbReference>
<evidence type="ECO:0000313" key="3">
    <source>
        <dbReference type="Proteomes" id="UP000273143"/>
    </source>
</evidence>
<protein>
    <recommendedName>
        <fullName evidence="1">Integrase catalytic domain-containing protein</fullName>
    </recommendedName>
</protein>
<dbReference type="KEGG" id="emo:DM558_10015"/>
<accession>A0A3Q9JJM4</accession>
<evidence type="ECO:0000313" key="2">
    <source>
        <dbReference type="EMBL" id="AZS51086.1"/>
    </source>
</evidence>
<organism evidence="2 3">
    <name type="scientific">Entomomonas moraniae</name>
    <dbReference type="NCBI Taxonomy" id="2213226"/>
    <lineage>
        <taxon>Bacteria</taxon>
        <taxon>Pseudomonadati</taxon>
        <taxon>Pseudomonadota</taxon>
        <taxon>Gammaproteobacteria</taxon>
        <taxon>Pseudomonadales</taxon>
        <taxon>Pseudomonadaceae</taxon>
        <taxon>Entomomonas</taxon>
    </lineage>
</organism>
<gene>
    <name evidence="2" type="ORF">DM558_10015</name>
</gene>
<dbReference type="AlphaFoldDB" id="A0A3Q9JJM4"/>
<proteinExistence type="predicted"/>
<feature type="domain" description="Integrase catalytic" evidence="1">
    <location>
        <begin position="2"/>
        <end position="81"/>
    </location>
</feature>
<dbReference type="EMBL" id="CP029822">
    <property type="protein sequence ID" value="AZS51086.1"/>
    <property type="molecule type" value="Genomic_DNA"/>
</dbReference>
<reference evidence="3" key="1">
    <citation type="submission" date="2018-06" db="EMBL/GenBank/DDBJ databases">
        <title>Complete genome of Pseudomonas insecticola strain QZS01.</title>
        <authorList>
            <person name="Wang J."/>
            <person name="Su Q."/>
        </authorList>
    </citation>
    <scope>NUCLEOTIDE SEQUENCE [LARGE SCALE GENOMIC DNA]</scope>
    <source>
        <strain evidence="3">QZS01</strain>
    </source>
</reference>